<accession>A0A420DTJ4</accession>
<dbReference type="SUPFAM" id="SSF53649">
    <property type="entry name" value="Alkaline phosphatase-like"/>
    <property type="match status" value="1"/>
</dbReference>
<sequence length="540" mass="58313">MKPRLLARLALATVVLFLVMIQPNHPGAMTWDALRLFPLELPALIFTLIAVGDSKAGRILRATLVAGLTLIVILKTADLVSFNALSRGFNPVADMMLVDAFIRLLAGSMGVVMAVLAVLAAVTGMIIVTAVLWWAMGAWAQLSVPGARLFALPAVIAGTLMAAQVGKSMGGWPLPFDPPGAAFTARVGVERVSLIRRTIDETAAFRVQVREDTFRDARDLLDRIDRDVIVVFVESYGRTSHDTPLYAETHRATLARYESLLSAQGVAMKSGFVRAPTRGGQSWLSHATLANGMWIDNQVRYGAALASGRQTLFHHAANNGFRTAAVMPQITLEWPEATRMGFDDVLPAADLGYRGLPFNWVTMPDQFTLAAIDRLVRDPVQNRHSFVQTALATSHAPWVPIPEILDWDALGDGTVFNEIATSGDSPEVVWRDRDRVRAQYSLAIDYALSAVFEYALLHAADPPLMIVIGDHQAAEFVALDSRAHVPLHVIGPAHLVAALSVVAPDAGLLPAADSKVTPMDALRDAILTAYSSRLSGGATQ</sequence>
<name>A0A420DTJ4_9RHOB</name>
<dbReference type="AlphaFoldDB" id="A0A420DTJ4"/>
<gene>
    <name evidence="2" type="ORF">C8N30_2183</name>
</gene>
<feature type="transmembrane region" description="Helical" evidence="1">
    <location>
        <begin position="64"/>
        <end position="85"/>
    </location>
</feature>
<keyword evidence="1" id="KW-1133">Transmembrane helix</keyword>
<dbReference type="RefSeq" id="WP_025060961.1">
    <property type="nucleotide sequence ID" value="NZ_RAQK01000001.1"/>
</dbReference>
<organism evidence="2 3">
    <name type="scientific">Sulfitobacter guttiformis</name>
    <dbReference type="NCBI Taxonomy" id="74349"/>
    <lineage>
        <taxon>Bacteria</taxon>
        <taxon>Pseudomonadati</taxon>
        <taxon>Pseudomonadota</taxon>
        <taxon>Alphaproteobacteria</taxon>
        <taxon>Rhodobacterales</taxon>
        <taxon>Roseobacteraceae</taxon>
        <taxon>Sulfitobacter</taxon>
    </lineage>
</organism>
<feature type="transmembrane region" description="Helical" evidence="1">
    <location>
        <begin position="105"/>
        <end position="135"/>
    </location>
</feature>
<dbReference type="OrthoDB" id="1376015at2"/>
<dbReference type="EMBL" id="RAQK01000001">
    <property type="protein sequence ID" value="RKE97572.1"/>
    <property type="molecule type" value="Genomic_DNA"/>
</dbReference>
<evidence type="ECO:0000313" key="2">
    <source>
        <dbReference type="EMBL" id="RKE97572.1"/>
    </source>
</evidence>
<dbReference type="Proteomes" id="UP000284407">
    <property type="component" value="Unassembled WGS sequence"/>
</dbReference>
<dbReference type="STRING" id="1443111.Z949_246"/>
<feature type="transmembrane region" description="Helical" evidence="1">
    <location>
        <begin position="147"/>
        <end position="166"/>
    </location>
</feature>
<dbReference type="InterPro" id="IPR017850">
    <property type="entry name" value="Alkaline_phosphatase_core_sf"/>
</dbReference>
<protein>
    <recommendedName>
        <fullName evidence="4">Sulfatase-like protein</fullName>
    </recommendedName>
</protein>
<keyword evidence="1" id="KW-0812">Transmembrane</keyword>
<reference evidence="2 3" key="1">
    <citation type="submission" date="2018-09" db="EMBL/GenBank/DDBJ databases">
        <title>Genomic Encyclopedia of Archaeal and Bacterial Type Strains, Phase II (KMG-II): from individual species to whole genera.</title>
        <authorList>
            <person name="Goeker M."/>
        </authorList>
    </citation>
    <scope>NUCLEOTIDE SEQUENCE [LARGE SCALE GENOMIC DNA]</scope>
    <source>
        <strain evidence="2 3">DSM 11458</strain>
    </source>
</reference>
<evidence type="ECO:0000313" key="3">
    <source>
        <dbReference type="Proteomes" id="UP000284407"/>
    </source>
</evidence>
<keyword evidence="3" id="KW-1185">Reference proteome</keyword>
<feature type="transmembrane region" description="Helical" evidence="1">
    <location>
        <begin position="33"/>
        <end position="52"/>
    </location>
</feature>
<dbReference type="Gene3D" id="3.40.720.10">
    <property type="entry name" value="Alkaline Phosphatase, subunit A"/>
    <property type="match status" value="1"/>
</dbReference>
<comment type="caution">
    <text evidence="2">The sequence shown here is derived from an EMBL/GenBank/DDBJ whole genome shotgun (WGS) entry which is preliminary data.</text>
</comment>
<evidence type="ECO:0000256" key="1">
    <source>
        <dbReference type="SAM" id="Phobius"/>
    </source>
</evidence>
<evidence type="ECO:0008006" key="4">
    <source>
        <dbReference type="Google" id="ProtNLM"/>
    </source>
</evidence>
<proteinExistence type="predicted"/>
<keyword evidence="1" id="KW-0472">Membrane</keyword>